<organism evidence="2 3">
    <name type="scientific">Paenibacillus filicis</name>
    <dbReference type="NCBI Taxonomy" id="669464"/>
    <lineage>
        <taxon>Bacteria</taxon>
        <taxon>Bacillati</taxon>
        <taxon>Bacillota</taxon>
        <taxon>Bacilli</taxon>
        <taxon>Bacillales</taxon>
        <taxon>Paenibacillaceae</taxon>
        <taxon>Paenibacillus</taxon>
    </lineage>
</organism>
<feature type="compositionally biased region" description="Gly residues" evidence="1">
    <location>
        <begin position="428"/>
        <end position="438"/>
    </location>
</feature>
<dbReference type="RefSeq" id="WP_341415514.1">
    <property type="nucleotide sequence ID" value="NZ_JBBPCC010000006.1"/>
</dbReference>
<dbReference type="EMBL" id="JBBPCC010000006">
    <property type="protein sequence ID" value="MEK8128433.1"/>
    <property type="molecule type" value="Genomic_DNA"/>
</dbReference>
<evidence type="ECO:0000313" key="2">
    <source>
        <dbReference type="EMBL" id="MEK8128433.1"/>
    </source>
</evidence>
<sequence>MNNHLNLRQNKRIKYPLIAWLLIIACLLLYSLCPGVSYAGKEGVFVNNNVFFTLEEVSLSKSSDSQSMQFRVMLTNGSGSAVDFNNYGVKVATADGRSYYAQLSEKADALVSPSSDKTFAFIAKVAPDLSADQLNVTFFNRSRNQLELGALSVSKAMSFQQNDHQFVFNLSTVDASQTGNTFVSVQAGRAFAYPSEGKWNVLLDITAKVSGTASTWDPTGLNYVLQDAQGRSIALTAAKTEESKLDGASVTRLLLSAKLDAQPDADKLVLGLNVKSTGKDIGQIGLQSLFQSVKVGETATLTGQGKEGLTLTANKAEEIIQSGKHVAVVTATLHNGSTRSIANPVLTGLLVSKDQQNSLATDTVVGTEKYTSAGKDASYQFVVEIPDELKSTGYELYISEKTATTGNAQNGSNTSNTSNGSNSSGAGTNTGSGSGTGSSNGTATTVTLPLVALNLDNGLQAGEDGAPVSDSALGSPFVFKADNQTVDKNLEISLVEINSHSNPETGYQSVIAKYKVVNKGQETLPLPELATELQDSSGKTYTGTKQTTVLKELVPQASYAYSYSYLLPPGIKGTFKLSILAGSASSAVKLPIATKQVAVKSAEGDKSEINGTTLQLYPYDVTINSWELSGNYSNNTWAYKLALDLKIAKQSDVMVDDSTGSLEFELVDPTGRILGSSTYTLQGANKLVTGWQAVALTNVTNNQFQYPLSVRVYETVQTPNGSAKRLLVTLKQ</sequence>
<feature type="region of interest" description="Disordered" evidence="1">
    <location>
        <begin position="405"/>
        <end position="442"/>
    </location>
</feature>
<dbReference type="Proteomes" id="UP001469365">
    <property type="component" value="Unassembled WGS sequence"/>
</dbReference>
<evidence type="ECO:0000256" key="1">
    <source>
        <dbReference type="SAM" id="MobiDB-lite"/>
    </source>
</evidence>
<name>A0ABU9DK38_9BACL</name>
<keyword evidence="3" id="KW-1185">Reference proteome</keyword>
<reference evidence="2 3" key="1">
    <citation type="submission" date="2024-04" db="EMBL/GenBank/DDBJ databases">
        <title>draft genome sequnece of Paenibacillus filicis.</title>
        <authorList>
            <person name="Kim D.-U."/>
        </authorList>
    </citation>
    <scope>NUCLEOTIDE SEQUENCE [LARGE SCALE GENOMIC DNA]</scope>
    <source>
        <strain evidence="2 3">KACC14197</strain>
    </source>
</reference>
<protein>
    <submittedName>
        <fullName evidence="2">Uncharacterized protein</fullName>
    </submittedName>
</protein>
<evidence type="ECO:0000313" key="3">
    <source>
        <dbReference type="Proteomes" id="UP001469365"/>
    </source>
</evidence>
<proteinExistence type="predicted"/>
<comment type="caution">
    <text evidence="2">The sequence shown here is derived from an EMBL/GenBank/DDBJ whole genome shotgun (WGS) entry which is preliminary data.</text>
</comment>
<gene>
    <name evidence="2" type="ORF">WMW72_11005</name>
</gene>
<accession>A0ABU9DK38</accession>
<feature type="compositionally biased region" description="Low complexity" evidence="1">
    <location>
        <begin position="405"/>
        <end position="427"/>
    </location>
</feature>